<feature type="compositionally biased region" description="Polar residues" evidence="1">
    <location>
        <begin position="244"/>
        <end position="274"/>
    </location>
</feature>
<gene>
    <name evidence="2" type="ORF">CPHO_09580</name>
</gene>
<protein>
    <recommendedName>
        <fullName evidence="4">DNA-directed RNA polymerase II</fullName>
    </recommendedName>
</protein>
<proteinExistence type="predicted"/>
<sequence>MKADTGRVLAFIALGFLVAAGVGVTVWRTTDPATSTSNNAMAPAAVTVDALTPPPPAKTGGTAQPTTSPGDSGRAPGSLSSNTRPQAAAATNDPHLAPNAVVHRRPQRATPTVVFRPENLSASGKGTHENAPTQPPAARVNPETRREIPAPPLKEAKPPVQPGLSSSTTGSSGATSSPLRTSVITTPAEPAPSGTLTDAPESSAPATSTPEPTGPSIADGVPIESPGTTSPTPEGTSQPDAAPAQTTSGQPGPAQTTGPQKSAVQTPPTQTVPAQKSGGHSLPVAPIATQSAPGSLEPVPATTATPSQAPSPAAPSTPGRANPARTTAPATVPSATSDPELPR</sequence>
<dbReference type="OrthoDB" id="4426566at2"/>
<feature type="compositionally biased region" description="Low complexity" evidence="1">
    <location>
        <begin position="58"/>
        <end position="67"/>
    </location>
</feature>
<dbReference type="AlphaFoldDB" id="A0A1L7D4I9"/>
<evidence type="ECO:0000313" key="3">
    <source>
        <dbReference type="Proteomes" id="UP000185491"/>
    </source>
</evidence>
<feature type="region of interest" description="Disordered" evidence="1">
    <location>
        <begin position="49"/>
        <end position="343"/>
    </location>
</feature>
<dbReference type="Proteomes" id="UP000185491">
    <property type="component" value="Chromosome"/>
</dbReference>
<evidence type="ECO:0000256" key="1">
    <source>
        <dbReference type="SAM" id="MobiDB-lite"/>
    </source>
</evidence>
<evidence type="ECO:0000313" key="2">
    <source>
        <dbReference type="EMBL" id="APT93096.1"/>
    </source>
</evidence>
<dbReference type="KEGG" id="cpho:CPHO_09580"/>
<feature type="compositionally biased region" description="Low complexity" evidence="1">
    <location>
        <begin position="224"/>
        <end position="237"/>
    </location>
</feature>
<accession>A0A1L7D4I9</accession>
<dbReference type="STRING" id="161895.CPHO_09580"/>
<feature type="compositionally biased region" description="Low complexity" evidence="1">
    <location>
        <begin position="300"/>
        <end position="343"/>
    </location>
</feature>
<evidence type="ECO:0008006" key="4">
    <source>
        <dbReference type="Google" id="ProtNLM"/>
    </source>
</evidence>
<keyword evidence="3" id="KW-1185">Reference proteome</keyword>
<dbReference type="EMBL" id="CP009249">
    <property type="protein sequence ID" value="APT93096.1"/>
    <property type="molecule type" value="Genomic_DNA"/>
</dbReference>
<organism evidence="2 3">
    <name type="scientific">Corynebacterium phocae</name>
    <dbReference type="NCBI Taxonomy" id="161895"/>
    <lineage>
        <taxon>Bacteria</taxon>
        <taxon>Bacillati</taxon>
        <taxon>Actinomycetota</taxon>
        <taxon>Actinomycetes</taxon>
        <taxon>Mycobacteriales</taxon>
        <taxon>Corynebacteriaceae</taxon>
        <taxon>Corynebacterium</taxon>
    </lineage>
</organism>
<reference evidence="2 3" key="1">
    <citation type="submission" date="2014-08" db="EMBL/GenBank/DDBJ databases">
        <title>Complete genome sequence of Corynebacterium phocae M408/89/1(T)(=DSM 44612(T)), isolated from the common seal (Phoca vitulina).</title>
        <authorList>
            <person name="Ruckert C."/>
            <person name="Albersmeier A."/>
            <person name="Winkler A."/>
            <person name="Kalinowski J."/>
        </authorList>
    </citation>
    <scope>NUCLEOTIDE SEQUENCE [LARGE SCALE GENOMIC DNA]</scope>
    <source>
        <strain evidence="2 3">M408/89/1</strain>
    </source>
</reference>
<feature type="compositionally biased region" description="Low complexity" evidence="1">
    <location>
        <begin position="163"/>
        <end position="177"/>
    </location>
</feature>
<name>A0A1L7D4I9_9CORY</name>
<dbReference type="RefSeq" id="WP_075735291.1">
    <property type="nucleotide sequence ID" value="NZ_CP009249.1"/>
</dbReference>